<dbReference type="GO" id="GO:0004435">
    <property type="term" value="F:phosphatidylinositol-4,5-bisphosphate phospholipase C activity"/>
    <property type="evidence" value="ECO:0007669"/>
    <property type="project" value="UniProtKB-EC"/>
</dbReference>
<sequence>MDPPAPPPARCPPPPSSSAGPAEERATPSFLIHNGVKMSADGSVYFEGDVPEDVRQRISELSEELASRRSLGDGAEGTAQPDTSETSPIRLTGHAHARLLANGSFVLTGDVPPQVRELLRAKEDENRGPQNVKRLSGITRLSNGILAATDNVPPAMRIALESNHGIAAWLPRGVVELAQNAFCESVGERAAAIHEAPPLAAFFARLNAHRSARWCEQQLHAAALQRHLDKHERDASPRAGVSFMQALELAFMASSKRVTELFTRYTVDHSRNVRISFSGGAVRKASTDRLFEGGLGLDGSTLSQEGFFRFLRQEQGMQEAPDSELQSIWNAARRSEPKEMRLCEFQWWLLSDANDVVDPVEHRVSQDMSQPLAAYYINSSHNSYLDGHQWTSTASSDMYRRHLLMGCRCVEIDCWDGKDHEPQVTHGNTLVNRVPFKEVAQAIAETAFVNSPYPIILSLEMHCCPEQQTAIVHYMEAAFGDHLLRPTEWSTATLAQLPSPEELKFKILVKAKKVLPILAPVCYLPSTKFNELRSRAERAAPCEMASLSEAKIGEISRTSREAMIVHNDMFLSRTYPDGSRVGSSNFDPTAMWGCGCQMVCLNYQTWDLGMRLNLGKFAHLNGNCGYILKPKTMRQLSTSPLRGVHAPPLKFPSTASVALEGKDSDSDDDEGMMTPRGDAATRDDMAQGGGGEGDQTPDEAACGGEERSPQLEEDVEGAQESSDREEPIQVDDADAEGSDEETQDGEFVSAREFELADDAGGVACSGEEGHEEEAPPEDSAGVECSGEEGMTTPEDTGTERSDEDAAASKPAAESPPSGSRLTRANAFSPRRRSSQRNSAALPSSSSAHVMWTALPPEVAERRRGTMPRSATASASLPGRRLLGRRRTVPVSRSADALAARRAEMAAEAEAGSVWRSVVKIELISGHALPKVGEQRCQPELYDQYCPPPSFKIGNVPTTAKDATVCSPYVEIDVHSGDGLGCIYSRDAAEKARGSREKGVKRTCKFTSAAATEGLHAKWAQSVECVVVSPEDAMVTFHVHDKAHNELLAFEALPLQALRVGYRVVHLRAPTGNRLRHGSLLVHVSKDFLRSNGGRWGVAFQRLNNIVRPKYTRSSKAA</sequence>
<gene>
    <name evidence="4" type="ORF">AB1Y20_021051</name>
</gene>
<dbReference type="Gene3D" id="3.20.20.190">
    <property type="entry name" value="Phosphatidylinositol (PI) phosphodiesterase"/>
    <property type="match status" value="1"/>
</dbReference>
<dbReference type="InterPro" id="IPR001711">
    <property type="entry name" value="PLipase_C_Pinositol-sp_Y"/>
</dbReference>
<dbReference type="CDD" id="cd08558">
    <property type="entry name" value="PI-PLCc_eukaryota"/>
    <property type="match status" value="1"/>
</dbReference>
<keyword evidence="1" id="KW-0378">Hydrolase</keyword>
<dbReference type="Pfam" id="PF00388">
    <property type="entry name" value="PI-PLC-X"/>
    <property type="match status" value="1"/>
</dbReference>
<dbReference type="SMART" id="SM00148">
    <property type="entry name" value="PLCXc"/>
    <property type="match status" value="1"/>
</dbReference>
<feature type="compositionally biased region" description="Acidic residues" evidence="2">
    <location>
        <begin position="728"/>
        <end position="744"/>
    </location>
</feature>
<dbReference type="PANTHER" id="PTHR10336">
    <property type="entry name" value="PHOSPHOINOSITIDE-SPECIFIC PHOSPHOLIPASE C FAMILY PROTEIN"/>
    <property type="match status" value="1"/>
</dbReference>
<comment type="catalytic activity">
    <reaction evidence="1">
        <text>a 1,2-diacyl-sn-glycero-3-phospho-(1D-myo-inositol-4,5-bisphosphate) + H2O = 1D-myo-inositol 1,4,5-trisphosphate + a 1,2-diacyl-sn-glycerol + H(+)</text>
        <dbReference type="Rhea" id="RHEA:33179"/>
        <dbReference type="ChEBI" id="CHEBI:15377"/>
        <dbReference type="ChEBI" id="CHEBI:15378"/>
        <dbReference type="ChEBI" id="CHEBI:17815"/>
        <dbReference type="ChEBI" id="CHEBI:58456"/>
        <dbReference type="ChEBI" id="CHEBI:203600"/>
        <dbReference type="EC" id="3.1.4.11"/>
    </reaction>
</comment>
<dbReference type="GO" id="GO:0051209">
    <property type="term" value="P:release of sequestered calcium ion into cytosol"/>
    <property type="evidence" value="ECO:0007669"/>
    <property type="project" value="TreeGrafter"/>
</dbReference>
<organism evidence="4 5">
    <name type="scientific">Prymnesium parvum</name>
    <name type="common">Toxic golden alga</name>
    <dbReference type="NCBI Taxonomy" id="97485"/>
    <lineage>
        <taxon>Eukaryota</taxon>
        <taxon>Haptista</taxon>
        <taxon>Haptophyta</taxon>
        <taxon>Prymnesiophyceae</taxon>
        <taxon>Prymnesiales</taxon>
        <taxon>Prymnesiaceae</taxon>
        <taxon>Prymnesium</taxon>
    </lineage>
</organism>
<dbReference type="Pfam" id="PF00387">
    <property type="entry name" value="PI-PLC-Y"/>
    <property type="match status" value="1"/>
</dbReference>
<dbReference type="PANTHER" id="PTHR10336:SF82">
    <property type="entry name" value="PHOSPHOINOSITIDE PHOSPHOLIPASE C"/>
    <property type="match status" value="1"/>
</dbReference>
<evidence type="ECO:0000256" key="2">
    <source>
        <dbReference type="SAM" id="MobiDB-lite"/>
    </source>
</evidence>
<reference evidence="4 5" key="1">
    <citation type="journal article" date="2024" name="Science">
        <title>Giant polyketide synthase enzymes in the biosynthesis of giant marine polyether toxins.</title>
        <authorList>
            <person name="Fallon T.R."/>
            <person name="Shende V.V."/>
            <person name="Wierzbicki I.H."/>
            <person name="Pendleton A.L."/>
            <person name="Watervoot N.F."/>
            <person name="Auber R.P."/>
            <person name="Gonzalez D.J."/>
            <person name="Wisecaver J.H."/>
            <person name="Moore B.S."/>
        </authorList>
    </citation>
    <scope>NUCLEOTIDE SEQUENCE [LARGE SCALE GENOMIC DNA]</scope>
    <source>
        <strain evidence="4 5">12B1</strain>
    </source>
</reference>
<dbReference type="PROSITE" id="PS50008">
    <property type="entry name" value="PIPLC_Y_DOMAIN"/>
    <property type="match status" value="1"/>
</dbReference>
<dbReference type="InterPro" id="IPR001192">
    <property type="entry name" value="PI-PLC_fam"/>
</dbReference>
<keyword evidence="1" id="KW-0442">Lipid degradation</keyword>
<feature type="region of interest" description="Disordered" evidence="2">
    <location>
        <begin position="1"/>
        <end position="29"/>
    </location>
</feature>
<keyword evidence="5" id="KW-1185">Reference proteome</keyword>
<dbReference type="EMBL" id="JBGBPQ010000007">
    <property type="protein sequence ID" value="KAL1521385.1"/>
    <property type="molecule type" value="Genomic_DNA"/>
</dbReference>
<accession>A0AB34JH87</accession>
<comment type="caution">
    <text evidence="4">The sequence shown here is derived from an EMBL/GenBank/DDBJ whole genome shotgun (WGS) entry which is preliminary data.</text>
</comment>
<dbReference type="Gene3D" id="2.60.40.150">
    <property type="entry name" value="C2 domain"/>
    <property type="match status" value="1"/>
</dbReference>
<feature type="compositionally biased region" description="Pro residues" evidence="2">
    <location>
        <begin position="1"/>
        <end position="16"/>
    </location>
</feature>
<evidence type="ECO:0000259" key="3">
    <source>
        <dbReference type="PROSITE" id="PS50008"/>
    </source>
</evidence>
<dbReference type="CDD" id="cd00275">
    <property type="entry name" value="C2_PLC_like"/>
    <property type="match status" value="1"/>
</dbReference>
<dbReference type="InterPro" id="IPR000909">
    <property type="entry name" value="PLipase_C_PInositol-sp_X_dom"/>
</dbReference>
<evidence type="ECO:0000313" key="5">
    <source>
        <dbReference type="Proteomes" id="UP001515480"/>
    </source>
</evidence>
<dbReference type="AlphaFoldDB" id="A0AB34JH87"/>
<dbReference type="InterPro" id="IPR017946">
    <property type="entry name" value="PLC-like_Pdiesterase_TIM-brl"/>
</dbReference>
<evidence type="ECO:0000313" key="4">
    <source>
        <dbReference type="EMBL" id="KAL1521385.1"/>
    </source>
</evidence>
<name>A0AB34JH87_PRYPA</name>
<dbReference type="SMART" id="SM00149">
    <property type="entry name" value="PLCYc"/>
    <property type="match status" value="1"/>
</dbReference>
<dbReference type="PRINTS" id="PR00390">
    <property type="entry name" value="PHPHLIPASEC"/>
</dbReference>
<dbReference type="SUPFAM" id="SSF47473">
    <property type="entry name" value="EF-hand"/>
    <property type="match status" value="1"/>
</dbReference>
<dbReference type="SUPFAM" id="SSF49562">
    <property type="entry name" value="C2 domain (Calcium/lipid-binding domain, CaLB)"/>
    <property type="match status" value="1"/>
</dbReference>
<dbReference type="PROSITE" id="PS50007">
    <property type="entry name" value="PIPLC_X_DOMAIN"/>
    <property type="match status" value="1"/>
</dbReference>
<dbReference type="InterPro" id="IPR011992">
    <property type="entry name" value="EF-hand-dom_pair"/>
</dbReference>
<proteinExistence type="predicted"/>
<evidence type="ECO:0000256" key="1">
    <source>
        <dbReference type="RuleBase" id="RU361133"/>
    </source>
</evidence>
<feature type="compositionally biased region" description="Polar residues" evidence="2">
    <location>
        <begin position="835"/>
        <end position="847"/>
    </location>
</feature>
<dbReference type="SUPFAM" id="SSF51695">
    <property type="entry name" value="PLC-like phosphodiesterases"/>
    <property type="match status" value="1"/>
</dbReference>
<feature type="domain" description="PI-PLC Y-box" evidence="3">
    <location>
        <begin position="521"/>
        <end position="634"/>
    </location>
</feature>
<dbReference type="Proteomes" id="UP001515480">
    <property type="component" value="Unassembled WGS sequence"/>
</dbReference>
<feature type="compositionally biased region" description="Low complexity" evidence="2">
    <location>
        <begin position="807"/>
        <end position="819"/>
    </location>
</feature>
<feature type="region of interest" description="Disordered" evidence="2">
    <location>
        <begin position="638"/>
        <end position="892"/>
    </location>
</feature>
<protein>
    <recommendedName>
        <fullName evidence="1">Phosphoinositide phospholipase C</fullName>
        <ecNumber evidence="1">3.1.4.11</ecNumber>
    </recommendedName>
</protein>
<dbReference type="InterPro" id="IPR035892">
    <property type="entry name" value="C2_domain_sf"/>
</dbReference>
<feature type="region of interest" description="Disordered" evidence="2">
    <location>
        <begin position="64"/>
        <end position="88"/>
    </location>
</feature>
<dbReference type="EC" id="3.1.4.11" evidence="1"/>
<dbReference type="GO" id="GO:0048015">
    <property type="term" value="P:phosphatidylinositol-mediated signaling"/>
    <property type="evidence" value="ECO:0007669"/>
    <property type="project" value="TreeGrafter"/>
</dbReference>
<dbReference type="GO" id="GO:0016042">
    <property type="term" value="P:lipid catabolic process"/>
    <property type="evidence" value="ECO:0007669"/>
    <property type="project" value="UniProtKB-KW"/>
</dbReference>
<keyword evidence="1" id="KW-0443">Lipid metabolism</keyword>